<comment type="caution">
    <text evidence="1">The sequence shown here is derived from an EMBL/GenBank/DDBJ whole genome shotgun (WGS) entry which is preliminary data.</text>
</comment>
<dbReference type="Proteomes" id="UP000541154">
    <property type="component" value="Unassembled WGS sequence"/>
</dbReference>
<accession>A0A8H6A4G5</accession>
<gene>
    <name evidence="1" type="ORF">ETB97_011503</name>
</gene>
<protein>
    <submittedName>
        <fullName evidence="1">Uncharacterized protein</fullName>
    </submittedName>
</protein>
<sequence>MFSFQPHLTDTDTDVTGDLFESKFPGLDQREFIALSNLLSLRNDGLAEPVCSLYDDEDGEPENQNDDCLAELAATVKGEGTQRKSEIEWTEMKVEHERVTEASRDFHVKEIHSPFSQNFPVPSVTKRNMLKNVRHALNQLPEDAVYAGWALTVARHAEKNTRIRYDMLPEEEDVCADFGFYYFTSFADKCKLIGLYKGLHLCGIPTKDIHKWQVEALALHMMRPSPIDDAWFDLGYCACLDEREKSFGNLYGKLLVGNKLFEDVGVLHSLNPVQTATFSEFLHAYESRKFDPPSGLRPSVWSPNNSS</sequence>
<keyword evidence="2" id="KW-1185">Reference proteome</keyword>
<dbReference type="EMBL" id="SPNV01000070">
    <property type="protein sequence ID" value="KAF5862598.1"/>
    <property type="molecule type" value="Genomic_DNA"/>
</dbReference>
<name>A0A8H6A4G5_PETAA</name>
<evidence type="ECO:0000313" key="1">
    <source>
        <dbReference type="EMBL" id="KAF5862598.1"/>
    </source>
</evidence>
<reference evidence="1 2" key="1">
    <citation type="submission" date="2019-04" db="EMBL/GenBank/DDBJ databases">
        <title>Aspergillus burnettii sp. nov., novel species from soil in southeast Queensland.</title>
        <authorList>
            <person name="Gilchrist C.L.M."/>
            <person name="Pitt J.I."/>
            <person name="Lange L."/>
            <person name="Lacey H.J."/>
            <person name="Vuong D."/>
            <person name="Midgley D.J."/>
            <person name="Greenfield P."/>
            <person name="Bradbury M."/>
            <person name="Lacey E."/>
            <person name="Busk P.K."/>
            <person name="Pilgaard B."/>
            <person name="Chooi Y.H."/>
            <person name="Piggott A.M."/>
        </authorList>
    </citation>
    <scope>NUCLEOTIDE SEQUENCE [LARGE SCALE GENOMIC DNA]</scope>
    <source>
        <strain evidence="1 2">FRR 5400</strain>
    </source>
</reference>
<evidence type="ECO:0000313" key="2">
    <source>
        <dbReference type="Proteomes" id="UP000541154"/>
    </source>
</evidence>
<proteinExistence type="predicted"/>
<dbReference type="AlphaFoldDB" id="A0A8H6A4G5"/>
<organism evidence="1 2">
    <name type="scientific">Petromyces alliaceus</name>
    <name type="common">Aspergillus alliaceus</name>
    <dbReference type="NCBI Taxonomy" id="209559"/>
    <lineage>
        <taxon>Eukaryota</taxon>
        <taxon>Fungi</taxon>
        <taxon>Dikarya</taxon>
        <taxon>Ascomycota</taxon>
        <taxon>Pezizomycotina</taxon>
        <taxon>Eurotiomycetes</taxon>
        <taxon>Eurotiomycetidae</taxon>
        <taxon>Eurotiales</taxon>
        <taxon>Aspergillaceae</taxon>
        <taxon>Aspergillus</taxon>
        <taxon>Aspergillus subgen. Circumdati</taxon>
    </lineage>
</organism>